<comment type="caution">
    <text evidence="2">The sequence shown here is derived from an EMBL/GenBank/DDBJ whole genome shotgun (WGS) entry which is preliminary data.</text>
</comment>
<sequence>MNYGSIRSKEELFNALNLLTTRSKVVPTGGRVSLLGLLELCKKHEVAIEGDVLTWFVRTLATYAADEGDLKKKETVRLQTLLTGVQQDLEYTDVDAEQTIRRALGLTYNSNLWPPLFRITDKKLLSSLWWKDILTFIKNRKLAHLKVVREWAHVICHNSALYSSCGQGWKRTFSDQLRNLYDALQVAGTEEAAAEAFASALHLGTELTKAASAASQPHEVAASVPAEGATGGTRGYWDPARQDAAEHSLSHSSARRHRHDGSIGGSVYFPIDRRLV</sequence>
<feature type="compositionally biased region" description="Basic and acidic residues" evidence="1">
    <location>
        <begin position="240"/>
        <end position="249"/>
    </location>
</feature>
<evidence type="ECO:0000313" key="2">
    <source>
        <dbReference type="EMBL" id="POY72829.1"/>
    </source>
</evidence>
<keyword evidence="3" id="KW-1185">Reference proteome</keyword>
<organism evidence="2 3">
    <name type="scientific">Rhodotorula taiwanensis</name>
    <dbReference type="NCBI Taxonomy" id="741276"/>
    <lineage>
        <taxon>Eukaryota</taxon>
        <taxon>Fungi</taxon>
        <taxon>Dikarya</taxon>
        <taxon>Basidiomycota</taxon>
        <taxon>Pucciniomycotina</taxon>
        <taxon>Microbotryomycetes</taxon>
        <taxon>Sporidiobolales</taxon>
        <taxon>Sporidiobolaceae</taxon>
        <taxon>Rhodotorula</taxon>
    </lineage>
</organism>
<name>A0A2S5B7U2_9BASI</name>
<reference evidence="2 3" key="1">
    <citation type="journal article" date="2018" name="Front. Microbiol.">
        <title>Prospects for Fungal Bioremediation of Acidic Radioactive Waste Sites: Characterization and Genome Sequence of Rhodotorula taiwanensis MD1149.</title>
        <authorList>
            <person name="Tkavc R."/>
            <person name="Matrosova V.Y."/>
            <person name="Grichenko O.E."/>
            <person name="Gostincar C."/>
            <person name="Volpe R.P."/>
            <person name="Klimenkova P."/>
            <person name="Gaidamakova E.K."/>
            <person name="Zhou C.E."/>
            <person name="Stewart B.J."/>
            <person name="Lyman M.G."/>
            <person name="Malfatti S.A."/>
            <person name="Rubinfeld B."/>
            <person name="Courtot M."/>
            <person name="Singh J."/>
            <person name="Dalgard C.L."/>
            <person name="Hamilton T."/>
            <person name="Frey K.G."/>
            <person name="Gunde-Cimerman N."/>
            <person name="Dugan L."/>
            <person name="Daly M.J."/>
        </authorList>
    </citation>
    <scope>NUCLEOTIDE SEQUENCE [LARGE SCALE GENOMIC DNA]</scope>
    <source>
        <strain evidence="2 3">MD1149</strain>
    </source>
</reference>
<gene>
    <name evidence="2" type="ORF">BMF94_4238</name>
</gene>
<feature type="region of interest" description="Disordered" evidence="1">
    <location>
        <begin position="219"/>
        <end position="259"/>
    </location>
</feature>
<protein>
    <submittedName>
        <fullName evidence="2">Uncharacterized protein</fullName>
    </submittedName>
</protein>
<evidence type="ECO:0000256" key="1">
    <source>
        <dbReference type="SAM" id="MobiDB-lite"/>
    </source>
</evidence>
<dbReference type="AlphaFoldDB" id="A0A2S5B7U2"/>
<dbReference type="Proteomes" id="UP000237144">
    <property type="component" value="Unassembled WGS sequence"/>
</dbReference>
<dbReference type="EMBL" id="PJQD01000047">
    <property type="protein sequence ID" value="POY72829.1"/>
    <property type="molecule type" value="Genomic_DNA"/>
</dbReference>
<proteinExistence type="predicted"/>
<evidence type="ECO:0000313" key="3">
    <source>
        <dbReference type="Proteomes" id="UP000237144"/>
    </source>
</evidence>
<accession>A0A2S5B7U2</accession>